<accession>X6LET3</accession>
<dbReference type="Proteomes" id="UP000023152">
    <property type="component" value="Unassembled WGS sequence"/>
</dbReference>
<sequence length="119" mass="14272">MYYTETLCQNIFIQIILKFFFHFQIPSSDSIILSFVSTNCNFNKICFGIFSNIIELLKENNFQTVFHFKDISLYPKLYEYDIYKLKTTEDTRNNNLQKLYLCDLIRKNLLPNGEEIIKQ</sequence>
<protein>
    <submittedName>
        <fullName evidence="1">Uncharacterized protein</fullName>
    </submittedName>
</protein>
<keyword evidence="2" id="KW-1185">Reference proteome</keyword>
<gene>
    <name evidence="1" type="ORF">RFI_36947</name>
</gene>
<comment type="caution">
    <text evidence="1">The sequence shown here is derived from an EMBL/GenBank/DDBJ whole genome shotgun (WGS) entry which is preliminary data.</text>
</comment>
<reference evidence="1 2" key="1">
    <citation type="journal article" date="2013" name="Curr. Biol.">
        <title>The Genome of the Foraminiferan Reticulomyxa filosa.</title>
        <authorList>
            <person name="Glockner G."/>
            <person name="Hulsmann N."/>
            <person name="Schleicher M."/>
            <person name="Noegel A.A."/>
            <person name="Eichinger L."/>
            <person name="Gallinger C."/>
            <person name="Pawlowski J."/>
            <person name="Sierra R."/>
            <person name="Euteneuer U."/>
            <person name="Pillet L."/>
            <person name="Moustafa A."/>
            <person name="Platzer M."/>
            <person name="Groth M."/>
            <person name="Szafranski K."/>
            <person name="Schliwa M."/>
        </authorList>
    </citation>
    <scope>NUCLEOTIDE SEQUENCE [LARGE SCALE GENOMIC DNA]</scope>
</reference>
<dbReference type="EMBL" id="ASPP01040868">
    <property type="protein sequence ID" value="ETO00493.1"/>
    <property type="molecule type" value="Genomic_DNA"/>
</dbReference>
<dbReference type="AlphaFoldDB" id="X6LET3"/>
<evidence type="ECO:0000313" key="1">
    <source>
        <dbReference type="EMBL" id="ETO00493.1"/>
    </source>
</evidence>
<organism evidence="1 2">
    <name type="scientific">Reticulomyxa filosa</name>
    <dbReference type="NCBI Taxonomy" id="46433"/>
    <lineage>
        <taxon>Eukaryota</taxon>
        <taxon>Sar</taxon>
        <taxon>Rhizaria</taxon>
        <taxon>Retaria</taxon>
        <taxon>Foraminifera</taxon>
        <taxon>Monothalamids</taxon>
        <taxon>Reticulomyxidae</taxon>
        <taxon>Reticulomyxa</taxon>
    </lineage>
</organism>
<name>X6LET3_RETFI</name>
<evidence type="ECO:0000313" key="2">
    <source>
        <dbReference type="Proteomes" id="UP000023152"/>
    </source>
</evidence>
<proteinExistence type="predicted"/>